<proteinExistence type="predicted"/>
<keyword evidence="3" id="KW-0732">Signal</keyword>
<feature type="signal peptide" evidence="3">
    <location>
        <begin position="1"/>
        <end position="15"/>
    </location>
</feature>
<dbReference type="Proteomes" id="UP000013827">
    <property type="component" value="Unassembled WGS sequence"/>
</dbReference>
<feature type="chain" id="PRO_5044224060" evidence="3">
    <location>
        <begin position="16"/>
        <end position="286"/>
    </location>
</feature>
<dbReference type="EnsemblProtists" id="EOD28489">
    <property type="protein sequence ID" value="EOD28489"/>
    <property type="gene ID" value="EMIHUDRAFT_450004"/>
</dbReference>
<protein>
    <submittedName>
        <fullName evidence="4">Uncharacterized protein</fullName>
    </submittedName>
</protein>
<dbReference type="InterPro" id="IPR009631">
    <property type="entry name" value="CGLD27-like"/>
</dbReference>
<dbReference type="RefSeq" id="XP_005780918.1">
    <property type="nucleotide sequence ID" value="XM_005780861.1"/>
</dbReference>
<reference evidence="4" key="2">
    <citation type="submission" date="2024-10" db="UniProtKB">
        <authorList>
            <consortium name="EnsemblProtists"/>
        </authorList>
    </citation>
    <scope>IDENTIFICATION</scope>
</reference>
<name>A0A0D3JYA4_EMIH1</name>
<dbReference type="PANTHER" id="PTHR34214">
    <property type="match status" value="1"/>
</dbReference>
<dbReference type="AlphaFoldDB" id="A0A0D3JYA4"/>
<accession>A0A0D3JYA4</accession>
<evidence type="ECO:0000313" key="4">
    <source>
        <dbReference type="EnsemblProtists" id="EOD28489"/>
    </source>
</evidence>
<keyword evidence="5" id="KW-1185">Reference proteome</keyword>
<dbReference type="PaxDb" id="2903-EOD28489"/>
<evidence type="ECO:0000313" key="5">
    <source>
        <dbReference type="Proteomes" id="UP000013827"/>
    </source>
</evidence>
<reference evidence="5" key="1">
    <citation type="journal article" date="2013" name="Nature">
        <title>Pan genome of the phytoplankton Emiliania underpins its global distribution.</title>
        <authorList>
            <person name="Read B.A."/>
            <person name="Kegel J."/>
            <person name="Klute M.J."/>
            <person name="Kuo A."/>
            <person name="Lefebvre S.C."/>
            <person name="Maumus F."/>
            <person name="Mayer C."/>
            <person name="Miller J."/>
            <person name="Monier A."/>
            <person name="Salamov A."/>
            <person name="Young J."/>
            <person name="Aguilar M."/>
            <person name="Claverie J.M."/>
            <person name="Frickenhaus S."/>
            <person name="Gonzalez K."/>
            <person name="Herman E.K."/>
            <person name="Lin Y.C."/>
            <person name="Napier J."/>
            <person name="Ogata H."/>
            <person name="Sarno A.F."/>
            <person name="Shmutz J."/>
            <person name="Schroeder D."/>
            <person name="de Vargas C."/>
            <person name="Verret F."/>
            <person name="von Dassow P."/>
            <person name="Valentin K."/>
            <person name="Van de Peer Y."/>
            <person name="Wheeler G."/>
            <person name="Dacks J.B."/>
            <person name="Delwiche C.F."/>
            <person name="Dyhrman S.T."/>
            <person name="Glockner G."/>
            <person name="John U."/>
            <person name="Richards T."/>
            <person name="Worden A.Z."/>
            <person name="Zhang X."/>
            <person name="Grigoriev I.V."/>
            <person name="Allen A.E."/>
            <person name="Bidle K."/>
            <person name="Borodovsky M."/>
            <person name="Bowler C."/>
            <person name="Brownlee C."/>
            <person name="Cock J.M."/>
            <person name="Elias M."/>
            <person name="Gladyshev V.N."/>
            <person name="Groth M."/>
            <person name="Guda C."/>
            <person name="Hadaegh A."/>
            <person name="Iglesias-Rodriguez M.D."/>
            <person name="Jenkins J."/>
            <person name="Jones B.M."/>
            <person name="Lawson T."/>
            <person name="Leese F."/>
            <person name="Lindquist E."/>
            <person name="Lobanov A."/>
            <person name="Lomsadze A."/>
            <person name="Malik S.B."/>
            <person name="Marsh M.E."/>
            <person name="Mackinder L."/>
            <person name="Mock T."/>
            <person name="Mueller-Roeber B."/>
            <person name="Pagarete A."/>
            <person name="Parker M."/>
            <person name="Probert I."/>
            <person name="Quesneville H."/>
            <person name="Raines C."/>
            <person name="Rensing S.A."/>
            <person name="Riano-Pachon D.M."/>
            <person name="Richier S."/>
            <person name="Rokitta S."/>
            <person name="Shiraiwa Y."/>
            <person name="Soanes D.M."/>
            <person name="van der Giezen M."/>
            <person name="Wahlund T.M."/>
            <person name="Williams B."/>
            <person name="Wilson W."/>
            <person name="Wolfe G."/>
            <person name="Wurch L.L."/>
        </authorList>
    </citation>
    <scope>NUCLEOTIDE SEQUENCE</scope>
</reference>
<evidence type="ECO:0000256" key="3">
    <source>
        <dbReference type="SAM" id="SignalP"/>
    </source>
</evidence>
<evidence type="ECO:0000256" key="2">
    <source>
        <dbReference type="ARBA" id="ARBA00022640"/>
    </source>
</evidence>
<dbReference type="STRING" id="2903.R1F5J8"/>
<dbReference type="eggNOG" id="ENOG502QS25">
    <property type="taxonomic scope" value="Eukaryota"/>
</dbReference>
<evidence type="ECO:0000256" key="1">
    <source>
        <dbReference type="ARBA" id="ARBA00004474"/>
    </source>
</evidence>
<dbReference type="Pfam" id="PF06799">
    <property type="entry name" value="CGLD27-like"/>
    <property type="match status" value="1"/>
</dbReference>
<comment type="subcellular location">
    <subcellularLocation>
        <location evidence="1">Plastid</location>
    </subcellularLocation>
</comment>
<organism evidence="4 5">
    <name type="scientific">Emiliania huxleyi (strain CCMP1516)</name>
    <dbReference type="NCBI Taxonomy" id="280463"/>
    <lineage>
        <taxon>Eukaryota</taxon>
        <taxon>Haptista</taxon>
        <taxon>Haptophyta</taxon>
        <taxon>Prymnesiophyceae</taxon>
        <taxon>Isochrysidales</taxon>
        <taxon>Noelaerhabdaceae</taxon>
        <taxon>Emiliania</taxon>
    </lineage>
</organism>
<dbReference type="GeneID" id="17274035"/>
<dbReference type="KEGG" id="ehx:EMIHUDRAFT_450004"/>
<dbReference type="HOGENOM" id="CLU_974667_0_0_1"/>
<dbReference type="PANTHER" id="PTHR34214:SF3">
    <property type="entry name" value="PROTEIN CONSERVED IN THE GREEN LINEAGE AND DIATOMS 27, CHLOROPLASTIC"/>
    <property type="match status" value="1"/>
</dbReference>
<dbReference type="GO" id="GO:0009536">
    <property type="term" value="C:plastid"/>
    <property type="evidence" value="ECO:0007669"/>
    <property type="project" value="UniProtKB-SubCell"/>
</dbReference>
<keyword evidence="2" id="KW-0934">Plastid</keyword>
<dbReference type="OMA" id="TWIEEGY"/>
<sequence length="286" mass="31150">MFAQVFAQALALAAAGYLPPDARIAASRPCSALPRAGAIFASETREAGGQGPGAFLQRGLPKNQQPVREVQNLRREFLFDWPMDDGYTDKLKGLYGATMLVVSLPIAFDTYRVLPAQLPELLAAAHTGTAAFMVVAVLRLRLGWGFVQKRLKERVSYYEQNQRGFLAKKDDEAVLRDRLIEKSEVAPALRRIDRSLLPLLASLLVSTAALEISDVPVLRTLSGDSATRYTSQLRGDDEFAAAEQAKARQRMGGGAGEQENVKPLYCDSRYYKILAGGNSQGGVGCN</sequence>